<evidence type="ECO:0000313" key="2">
    <source>
        <dbReference type="EMBL" id="KAL3787827.1"/>
    </source>
</evidence>
<keyword evidence="3" id="KW-1185">Reference proteome</keyword>
<reference evidence="2 3" key="1">
    <citation type="submission" date="2024-10" db="EMBL/GenBank/DDBJ databases">
        <title>Updated reference genomes for cyclostephanoid diatoms.</title>
        <authorList>
            <person name="Roberts W.R."/>
            <person name="Alverson A.J."/>
        </authorList>
    </citation>
    <scope>NUCLEOTIDE SEQUENCE [LARGE SCALE GENOMIC DNA]</scope>
    <source>
        <strain evidence="2 3">AJA276-08</strain>
    </source>
</reference>
<feature type="domain" description="Helicase-associated" evidence="1">
    <location>
        <begin position="365"/>
        <end position="457"/>
    </location>
</feature>
<evidence type="ECO:0000259" key="1">
    <source>
        <dbReference type="Pfam" id="PF03457"/>
    </source>
</evidence>
<proteinExistence type="predicted"/>
<feature type="domain" description="Helicase-associated" evidence="1">
    <location>
        <begin position="463"/>
        <end position="535"/>
    </location>
</feature>
<dbReference type="PANTHER" id="PTHR33418">
    <property type="entry name" value="HELICASE-ASSOCIATED"/>
    <property type="match status" value="1"/>
</dbReference>
<dbReference type="Pfam" id="PF03457">
    <property type="entry name" value="HA"/>
    <property type="match status" value="5"/>
</dbReference>
<gene>
    <name evidence="2" type="ORF">ACHAW5_003579</name>
</gene>
<dbReference type="AlphaFoldDB" id="A0ABD3PIT1"/>
<organism evidence="2 3">
    <name type="scientific">Stephanodiscus triporus</name>
    <dbReference type="NCBI Taxonomy" id="2934178"/>
    <lineage>
        <taxon>Eukaryota</taxon>
        <taxon>Sar</taxon>
        <taxon>Stramenopiles</taxon>
        <taxon>Ochrophyta</taxon>
        <taxon>Bacillariophyta</taxon>
        <taxon>Coscinodiscophyceae</taxon>
        <taxon>Thalassiosirophycidae</taxon>
        <taxon>Stephanodiscales</taxon>
        <taxon>Stephanodiscaceae</taxon>
        <taxon>Stephanodiscus</taxon>
    </lineage>
</organism>
<feature type="domain" description="Helicase-associated" evidence="1">
    <location>
        <begin position="266"/>
        <end position="360"/>
    </location>
</feature>
<protein>
    <recommendedName>
        <fullName evidence="1">Helicase-associated domain-containing protein</fullName>
    </recommendedName>
</protein>
<dbReference type="PANTHER" id="PTHR33418:SF1">
    <property type="entry name" value="HELICASE-ASSOCIATED DOMAIN-CONTAINING PROTEIN"/>
    <property type="match status" value="1"/>
</dbReference>
<comment type="caution">
    <text evidence="2">The sequence shown here is derived from an EMBL/GenBank/DDBJ whole genome shotgun (WGS) entry which is preliminary data.</text>
</comment>
<dbReference type="InterPro" id="IPR005114">
    <property type="entry name" value="Helicase_assoc"/>
</dbReference>
<evidence type="ECO:0000313" key="3">
    <source>
        <dbReference type="Proteomes" id="UP001530315"/>
    </source>
</evidence>
<feature type="domain" description="Helicase-associated" evidence="1">
    <location>
        <begin position="98"/>
        <end position="162"/>
    </location>
</feature>
<dbReference type="EMBL" id="JALLAZ020000758">
    <property type="protein sequence ID" value="KAL3787827.1"/>
    <property type="molecule type" value="Genomic_DNA"/>
</dbReference>
<name>A0ABD3PIT1_9STRA</name>
<dbReference type="Gene3D" id="6.10.140.530">
    <property type="match status" value="5"/>
</dbReference>
<dbReference type="Proteomes" id="UP001530315">
    <property type="component" value="Unassembled WGS sequence"/>
</dbReference>
<sequence>MSLISRSFRPLRGALRSFLKPITSAASIRIGLTKASISSTGYKNSHNTRRFLSLVGAGGIRCLNSSAADEIDEFSPCSDATDEHNDDTVDASRRKTRWDRMWNRRYEELKEYVAEHGDSLVPWKYAKNESLGVWVKRQRSHFNSSKFALSNERIKKLDEIGFIWDVHEAQWFERLQELKEYKKNHGDTLVPRDNREYPLLGRWVNTQRSDYTRYQKIKELEEKWRGVEVLDDKVKEEMDRLTRRSTGMTENRIQLLEAEGFVWDVHEAHWFERLQELKEYKKNHGDTLVPRDYCEHSLLARWVNTQRVDYTRYQKIKELEENWRGVEVLDDKVKEEMDRLNRCLRGMTEKRIQLLEAEGFVWDAHEAHWFERLQELKDYKRNHGDTLVPFSYSANPLLGRWVSNQRTDYSLYLKKKEFEEKWRGVEVLDDKVKEEMDRLTTRGMTEKRIQLLEAEGFVWDVHAHAWELRFQELRTLVALDGRAVFIQRPKGCTHDRYDPLAAWASMQRENFMKRQNGLHTTLTEDRIEKLNSIGFAWEIPKKRVRRISMKRQHFI</sequence>
<accession>A0ABD3PIT1</accession>
<feature type="domain" description="Helicase-associated" evidence="1">
    <location>
        <begin position="167"/>
        <end position="261"/>
    </location>
</feature>